<reference evidence="1" key="1">
    <citation type="journal article" date="2013" name="PLoS ONE">
        <title>Insights into dynamics of mobile genetic elements in hyperthermophilic environments from five new thermococcus plasmids.</title>
        <authorList>
            <person name="Krupovic M."/>
            <person name="Gonnet M."/>
            <person name="Hania W.B."/>
            <person name="Forterre P."/>
            <person name="Erauso G."/>
        </authorList>
    </citation>
    <scope>NUCLEOTIDE SEQUENCE</scope>
    <source>
        <plasmid evidence="1">pEXT9a</plasmid>
    </source>
</reference>
<geneLocation type="plasmid" evidence="1">
    <name>pEXT9a</name>
</geneLocation>
<dbReference type="EMBL" id="JQ661331">
    <property type="protein sequence ID" value="AFZ84282.1"/>
    <property type="molecule type" value="Genomic_DNA"/>
</dbReference>
<dbReference type="AlphaFoldDB" id="L0B8I7"/>
<sequence>MGVSVSLLKDVLEEYKGPLKVLDVKKARDGRTTYIYIITNRETTVEEGLRIALPHLLKGIANAYDVHHLAVTYSGDLYLITDDERQDDLGILYFDVVIDEELPRMEGITEELQHYTLFSLVDNTRREAYIIPKVLLEGEDE</sequence>
<keyword evidence="1" id="KW-0614">Plasmid</keyword>
<gene>
    <name evidence="1" type="ORF">e9a-11</name>
</gene>
<organism evidence="1">
    <name type="scientific">Thermococcus sp. EXT9</name>
    <dbReference type="NCBI Taxonomy" id="1197732"/>
    <lineage>
        <taxon>Archaea</taxon>
        <taxon>Methanobacteriati</taxon>
        <taxon>Methanobacteriota</taxon>
        <taxon>Thermococci</taxon>
        <taxon>Thermococcales</taxon>
        <taxon>Thermococcaceae</taxon>
        <taxon>Thermococcus</taxon>
    </lineage>
</organism>
<evidence type="ECO:0000313" key="1">
    <source>
        <dbReference type="EMBL" id="AFZ84282.1"/>
    </source>
</evidence>
<dbReference type="RefSeq" id="WP_015243597.1">
    <property type="nucleotide sequence ID" value="NC_019885.1"/>
</dbReference>
<protein>
    <submittedName>
        <fullName evidence="1">Uncharacterized protein</fullName>
    </submittedName>
</protein>
<accession>L0B8I7</accession>
<name>L0B8I7_9EURY</name>
<proteinExistence type="predicted"/>